<dbReference type="VEuPathDB" id="VectorBase:AALB20_029100"/>
<evidence type="ECO:0000313" key="10">
    <source>
        <dbReference type="EnsemblMetazoa" id="AALB009853-PA"/>
    </source>
</evidence>
<organism evidence="10 11">
    <name type="scientific">Anopheles albimanus</name>
    <name type="common">New world malaria mosquito</name>
    <dbReference type="NCBI Taxonomy" id="7167"/>
    <lineage>
        <taxon>Eukaryota</taxon>
        <taxon>Metazoa</taxon>
        <taxon>Ecdysozoa</taxon>
        <taxon>Arthropoda</taxon>
        <taxon>Hexapoda</taxon>
        <taxon>Insecta</taxon>
        <taxon>Pterygota</taxon>
        <taxon>Neoptera</taxon>
        <taxon>Endopterygota</taxon>
        <taxon>Diptera</taxon>
        <taxon>Nematocera</taxon>
        <taxon>Culicoidea</taxon>
        <taxon>Culicidae</taxon>
        <taxon>Anophelinae</taxon>
        <taxon>Anopheles</taxon>
    </lineage>
</organism>
<dbReference type="STRING" id="7167.A0A182FTH3"/>
<keyword evidence="6" id="KW-1133">Transmembrane helix</keyword>
<dbReference type="PANTHER" id="PTHR21137:SF35">
    <property type="entry name" value="ODORANT RECEPTOR 19A-RELATED"/>
    <property type="match status" value="1"/>
</dbReference>
<keyword evidence="9" id="KW-0807">Transducer</keyword>
<dbReference type="AlphaFoldDB" id="A0A182FTH3"/>
<dbReference type="GO" id="GO:0005886">
    <property type="term" value="C:plasma membrane"/>
    <property type="evidence" value="ECO:0007669"/>
    <property type="project" value="UniProtKB-SubCell"/>
</dbReference>
<dbReference type="VEuPathDB" id="VectorBase:AALB009853"/>
<evidence type="ECO:0000313" key="11">
    <source>
        <dbReference type="Proteomes" id="UP000069272"/>
    </source>
</evidence>
<proteinExistence type="predicted"/>
<dbReference type="EnsemblMetazoa" id="AALB009853-RA">
    <property type="protein sequence ID" value="AALB009853-PA"/>
    <property type="gene ID" value="AALB009853"/>
</dbReference>
<dbReference type="Pfam" id="PF02949">
    <property type="entry name" value="7tm_6"/>
    <property type="match status" value="1"/>
</dbReference>
<keyword evidence="5" id="KW-0552">Olfaction</keyword>
<evidence type="ECO:0000256" key="1">
    <source>
        <dbReference type="ARBA" id="ARBA00004651"/>
    </source>
</evidence>
<dbReference type="InterPro" id="IPR004117">
    <property type="entry name" value="7tm6_olfct_rcpt"/>
</dbReference>
<name>A0A182FTH3_ANOAL</name>
<evidence type="ECO:0000256" key="6">
    <source>
        <dbReference type="ARBA" id="ARBA00022989"/>
    </source>
</evidence>
<dbReference type="Proteomes" id="UP000069272">
    <property type="component" value="Chromosome 3R"/>
</dbReference>
<accession>A0A182FTH3</accession>
<reference evidence="10 11" key="1">
    <citation type="journal article" date="2017" name="G3 (Bethesda)">
        <title>The Physical Genome Mapping of Anopheles albimanus Corrected Scaffold Misassemblies and Identified Interarm Rearrangements in Genus Anopheles.</title>
        <authorList>
            <person name="Artemov G.N."/>
            <person name="Peery A.N."/>
            <person name="Jiang X."/>
            <person name="Tu Z."/>
            <person name="Stegniy V.N."/>
            <person name="Sharakhova M.V."/>
            <person name="Sharakhov I.V."/>
        </authorList>
    </citation>
    <scope>NUCLEOTIDE SEQUENCE [LARGE SCALE GENOMIC DNA]</scope>
    <source>
        <strain evidence="10 11">ALBI9_A</strain>
    </source>
</reference>
<evidence type="ECO:0000256" key="3">
    <source>
        <dbReference type="ARBA" id="ARBA00022606"/>
    </source>
</evidence>
<comment type="subcellular location">
    <subcellularLocation>
        <location evidence="1">Cell membrane</location>
        <topology evidence="1">Multi-pass membrane protein</topology>
    </subcellularLocation>
</comment>
<keyword evidence="7" id="KW-0472">Membrane</keyword>
<keyword evidence="3" id="KW-0716">Sensory transduction</keyword>
<keyword evidence="11" id="KW-1185">Reference proteome</keyword>
<evidence type="ECO:0000256" key="9">
    <source>
        <dbReference type="ARBA" id="ARBA00023224"/>
    </source>
</evidence>
<keyword evidence="4" id="KW-0812">Transmembrane</keyword>
<protein>
    <submittedName>
        <fullName evidence="10">Uncharacterized protein</fullName>
    </submittedName>
</protein>
<keyword evidence="2" id="KW-1003">Cell membrane</keyword>
<sequence length="386" mass="45324">MKFTRSIDLYIVNLNYLRWWANFLGLDITEANYKGNIRTYVTMVGVFLLMFGVWYPVRFYWANWLKLMELGAIFAVGIQGMVKFHTVYRYHYFFVNMYARLEKFHREQTEHSKNNASLLSNIHRIRQVSKLISLQYFLACSTYALTPIAVYLYNGEKMLCFSYLLPFTDPDIPLHYFLNVAYQYYMLFLAWAGFSASESVIVLFVASLAGYVDVLKNTVDEMNECLLRAGYGNDRKEVREKLLEIARLHQRVLEYEQDLEEHYYHNNWVQVFSSVFTLTGAMFNCLFSQQLQMYALAIAGVIQLIELCLLGTILSIKNEQIESVFYDSLWYLMDRSEQKTFLILFHKSQHAIEMTIANVAPLNVVSLVSILRKIYGFAMMLLSFFE</sequence>
<evidence type="ECO:0000256" key="5">
    <source>
        <dbReference type="ARBA" id="ARBA00022725"/>
    </source>
</evidence>
<evidence type="ECO:0000256" key="8">
    <source>
        <dbReference type="ARBA" id="ARBA00023170"/>
    </source>
</evidence>
<dbReference type="GO" id="GO:0004984">
    <property type="term" value="F:olfactory receptor activity"/>
    <property type="evidence" value="ECO:0007669"/>
    <property type="project" value="InterPro"/>
</dbReference>
<dbReference type="PANTHER" id="PTHR21137">
    <property type="entry name" value="ODORANT RECEPTOR"/>
    <property type="match status" value="1"/>
</dbReference>
<keyword evidence="8" id="KW-0675">Receptor</keyword>
<dbReference type="GO" id="GO:0007165">
    <property type="term" value="P:signal transduction"/>
    <property type="evidence" value="ECO:0007669"/>
    <property type="project" value="UniProtKB-KW"/>
</dbReference>
<evidence type="ECO:0000256" key="2">
    <source>
        <dbReference type="ARBA" id="ARBA00022475"/>
    </source>
</evidence>
<dbReference type="GO" id="GO:0005549">
    <property type="term" value="F:odorant binding"/>
    <property type="evidence" value="ECO:0007669"/>
    <property type="project" value="InterPro"/>
</dbReference>
<evidence type="ECO:0000256" key="4">
    <source>
        <dbReference type="ARBA" id="ARBA00022692"/>
    </source>
</evidence>
<reference evidence="10" key="2">
    <citation type="submission" date="2022-08" db="UniProtKB">
        <authorList>
            <consortium name="EnsemblMetazoa"/>
        </authorList>
    </citation>
    <scope>IDENTIFICATION</scope>
    <source>
        <strain evidence="10">STECLA/ALBI9_A</strain>
    </source>
</reference>
<evidence type="ECO:0000256" key="7">
    <source>
        <dbReference type="ARBA" id="ARBA00023136"/>
    </source>
</evidence>